<sequence length="176" mass="20885">MDLDIQPVRSGLADYQEIKQLYMRAFPAYEREKWAWLIFKSHFKHADFEAFYDQGQFVGFAYVIHVKGLHYVLYLAVNDRLRSQGYGSRILTTLKQHYHGVPLALDVEAPDPKAANNHQRLRRLAFYRKNGFRPTSRKMKDPEVTYQVLTTTNHFNGQKVDHVFDWFEWPFGWLAK</sequence>
<evidence type="ECO:0000313" key="2">
    <source>
        <dbReference type="EMBL" id="KRL88366.1"/>
    </source>
</evidence>
<dbReference type="GO" id="GO:0016747">
    <property type="term" value="F:acyltransferase activity, transferring groups other than amino-acyl groups"/>
    <property type="evidence" value="ECO:0007669"/>
    <property type="project" value="InterPro"/>
</dbReference>
<dbReference type="InterPro" id="IPR000182">
    <property type="entry name" value="GNAT_dom"/>
</dbReference>
<dbReference type="Proteomes" id="UP000050816">
    <property type="component" value="Unassembled WGS sequence"/>
</dbReference>
<dbReference type="Gene3D" id="3.40.630.30">
    <property type="match status" value="1"/>
</dbReference>
<dbReference type="EMBL" id="AZFK01000077">
    <property type="protein sequence ID" value="KRL88366.1"/>
    <property type="molecule type" value="Genomic_DNA"/>
</dbReference>
<dbReference type="PROSITE" id="PS51186">
    <property type="entry name" value="GNAT"/>
    <property type="match status" value="1"/>
</dbReference>
<dbReference type="SUPFAM" id="SSF55729">
    <property type="entry name" value="Acyl-CoA N-acyltransferases (Nat)"/>
    <property type="match status" value="1"/>
</dbReference>
<dbReference type="RefSeq" id="WP_056955350.1">
    <property type="nucleotide sequence ID" value="NZ_AZFK01000077.1"/>
</dbReference>
<evidence type="ECO:0000313" key="3">
    <source>
        <dbReference type="Proteomes" id="UP000050816"/>
    </source>
</evidence>
<name>A0A0R1U5N8_9LACO</name>
<dbReference type="CDD" id="cd04301">
    <property type="entry name" value="NAT_SF"/>
    <property type="match status" value="1"/>
</dbReference>
<dbReference type="InterPro" id="IPR016181">
    <property type="entry name" value="Acyl_CoA_acyltransferase"/>
</dbReference>
<protein>
    <recommendedName>
        <fullName evidence="1">N-acetyltransferase domain-containing protein</fullName>
    </recommendedName>
</protein>
<dbReference type="Pfam" id="PF13508">
    <property type="entry name" value="Acetyltransf_7"/>
    <property type="match status" value="1"/>
</dbReference>
<organism evidence="2 3">
    <name type="scientific">Limosilactobacillus ingluviei DSM 15946</name>
    <dbReference type="NCBI Taxonomy" id="1423760"/>
    <lineage>
        <taxon>Bacteria</taxon>
        <taxon>Bacillati</taxon>
        <taxon>Bacillota</taxon>
        <taxon>Bacilli</taxon>
        <taxon>Lactobacillales</taxon>
        <taxon>Lactobacillaceae</taxon>
        <taxon>Limosilactobacillus</taxon>
    </lineage>
</organism>
<reference evidence="2 3" key="1">
    <citation type="journal article" date="2015" name="Genome Announc.">
        <title>Expanding the biotechnology potential of lactobacilli through comparative genomics of 213 strains and associated genera.</title>
        <authorList>
            <person name="Sun Z."/>
            <person name="Harris H.M."/>
            <person name="McCann A."/>
            <person name="Guo C."/>
            <person name="Argimon S."/>
            <person name="Zhang W."/>
            <person name="Yang X."/>
            <person name="Jeffery I.B."/>
            <person name="Cooney J.C."/>
            <person name="Kagawa T.F."/>
            <person name="Liu W."/>
            <person name="Song Y."/>
            <person name="Salvetti E."/>
            <person name="Wrobel A."/>
            <person name="Rasinkangas P."/>
            <person name="Parkhill J."/>
            <person name="Rea M.C."/>
            <person name="O'Sullivan O."/>
            <person name="Ritari J."/>
            <person name="Douillard F.P."/>
            <person name="Paul Ross R."/>
            <person name="Yang R."/>
            <person name="Briner A.E."/>
            <person name="Felis G.E."/>
            <person name="de Vos W.M."/>
            <person name="Barrangou R."/>
            <person name="Klaenhammer T.R."/>
            <person name="Caufield P.W."/>
            <person name="Cui Y."/>
            <person name="Zhang H."/>
            <person name="O'Toole P.W."/>
        </authorList>
    </citation>
    <scope>NUCLEOTIDE SEQUENCE [LARGE SCALE GENOMIC DNA]</scope>
    <source>
        <strain evidence="2 3">DSM 15946</strain>
    </source>
</reference>
<accession>A0A0R1U5N8</accession>
<evidence type="ECO:0000259" key="1">
    <source>
        <dbReference type="PROSITE" id="PS51186"/>
    </source>
</evidence>
<gene>
    <name evidence="2" type="ORF">FC43_GL000306</name>
</gene>
<dbReference type="AlphaFoldDB" id="A0A0R1U5N8"/>
<proteinExistence type="predicted"/>
<feature type="domain" description="N-acetyltransferase" evidence="1">
    <location>
        <begin position="3"/>
        <end position="151"/>
    </location>
</feature>
<comment type="caution">
    <text evidence="2">The sequence shown here is derived from an EMBL/GenBank/DDBJ whole genome shotgun (WGS) entry which is preliminary data.</text>
</comment>
<dbReference type="PATRIC" id="fig|1423760.3.peg.323"/>